<comment type="cofactor">
    <cofactor evidence="1">
        <name>pyridoxal 5'-phosphate</name>
        <dbReference type="ChEBI" id="CHEBI:597326"/>
    </cofactor>
</comment>
<evidence type="ECO:0000256" key="1">
    <source>
        <dbReference type="ARBA" id="ARBA00001933"/>
    </source>
</evidence>
<dbReference type="PANTHER" id="PTHR43586:SF8">
    <property type="entry name" value="CYSTEINE DESULFURASE 1, CHLOROPLASTIC"/>
    <property type="match status" value="1"/>
</dbReference>
<gene>
    <name evidence="4" type="ORF">ACFQRG_10780</name>
</gene>
<protein>
    <submittedName>
        <fullName evidence="4">Aminotransferase class V-fold PLP-dependent enzyme</fullName>
    </submittedName>
</protein>
<dbReference type="InterPro" id="IPR015422">
    <property type="entry name" value="PyrdxlP-dep_Trfase_small"/>
</dbReference>
<dbReference type="InterPro" id="IPR015424">
    <property type="entry name" value="PyrdxlP-dep_Trfase"/>
</dbReference>
<keyword evidence="2" id="KW-0663">Pyridoxal phosphate</keyword>
<dbReference type="InterPro" id="IPR015421">
    <property type="entry name" value="PyrdxlP-dep_Trfase_major"/>
</dbReference>
<dbReference type="Gene3D" id="3.40.640.10">
    <property type="entry name" value="Type I PLP-dependent aspartate aminotransferase-like (Major domain)"/>
    <property type="match status" value="1"/>
</dbReference>
<keyword evidence="5" id="KW-1185">Reference proteome</keyword>
<comment type="caution">
    <text evidence="4">The sequence shown here is derived from an EMBL/GenBank/DDBJ whole genome shotgun (WGS) entry which is preliminary data.</text>
</comment>
<keyword evidence="4" id="KW-0032">Aminotransferase</keyword>
<proteinExistence type="predicted"/>
<dbReference type="Proteomes" id="UP001596505">
    <property type="component" value="Unassembled WGS sequence"/>
</dbReference>
<dbReference type="EMBL" id="JBHTCO010000013">
    <property type="protein sequence ID" value="MFC7393440.1"/>
    <property type="molecule type" value="Genomic_DNA"/>
</dbReference>
<sequence>MITVNIGSKAFQFRGDLESYFHQFRENIIGTNQMFQSPYGKKKIIYSDWTGSGRLYRPIEEKISKVFGPYMANTHTESNITSSVMTLAYGHAKKIIKDHVNADKYDVILFDGFGMTSVINKLQRLLGLKVPEKLKSKISLSEEERPIIFVTHMEHHSNHTSWLETLGDVIILKPDSSGRPSTDHLEELLKQYKDRKFKIGSFSACSNVTGIQVPYHQFAKKMHEHGGICFVDFAASAPYVDINMHPDDPLEKLDGIFFSPHKFLGGPGSSGVVVFDSRLYVNQVPDHPGGGTVLWTNPWGQHHYFPDIEAREDGGTPGILQGIKAALAIKLKEKMGIDNIIKREKELVEILLTSLKEIPDLHVLEDHMTDRLGIVSFYVDGIHYNLIVKLLNDRFGYQVRGGCSCAGTYGHYLYHIDQKASKLITDKIDSGDLTTKPGWVRFSVHPTTTNEEVYGFVQAMKLIIKNIEEWKKDYNYDPKSNDYFYINHKRADMDQIFRLEE</sequence>
<name>A0ABW2PYN9_9BACL</name>
<feature type="domain" description="Aminotransferase class V" evidence="3">
    <location>
        <begin position="45"/>
        <end position="453"/>
    </location>
</feature>
<dbReference type="Pfam" id="PF00266">
    <property type="entry name" value="Aminotran_5"/>
    <property type="match status" value="1"/>
</dbReference>
<dbReference type="GO" id="GO:0008483">
    <property type="term" value="F:transaminase activity"/>
    <property type="evidence" value="ECO:0007669"/>
    <property type="project" value="UniProtKB-KW"/>
</dbReference>
<dbReference type="RefSeq" id="WP_380965938.1">
    <property type="nucleotide sequence ID" value="NZ_JBHTCO010000013.1"/>
</dbReference>
<accession>A0ABW2PYN9</accession>
<organism evidence="4 5">
    <name type="scientific">Scopulibacillus cellulosilyticus</name>
    <dbReference type="NCBI Taxonomy" id="2665665"/>
    <lineage>
        <taxon>Bacteria</taxon>
        <taxon>Bacillati</taxon>
        <taxon>Bacillota</taxon>
        <taxon>Bacilli</taxon>
        <taxon>Bacillales</taxon>
        <taxon>Sporolactobacillaceae</taxon>
        <taxon>Scopulibacillus</taxon>
    </lineage>
</organism>
<evidence type="ECO:0000259" key="3">
    <source>
        <dbReference type="Pfam" id="PF00266"/>
    </source>
</evidence>
<dbReference type="SUPFAM" id="SSF53383">
    <property type="entry name" value="PLP-dependent transferases"/>
    <property type="match status" value="1"/>
</dbReference>
<keyword evidence="4" id="KW-0808">Transferase</keyword>
<dbReference type="PANTHER" id="PTHR43586">
    <property type="entry name" value="CYSTEINE DESULFURASE"/>
    <property type="match status" value="1"/>
</dbReference>
<evidence type="ECO:0000256" key="2">
    <source>
        <dbReference type="ARBA" id="ARBA00022898"/>
    </source>
</evidence>
<dbReference type="InterPro" id="IPR000192">
    <property type="entry name" value="Aminotrans_V_dom"/>
</dbReference>
<evidence type="ECO:0000313" key="5">
    <source>
        <dbReference type="Proteomes" id="UP001596505"/>
    </source>
</evidence>
<evidence type="ECO:0000313" key="4">
    <source>
        <dbReference type="EMBL" id="MFC7393440.1"/>
    </source>
</evidence>
<reference evidence="5" key="1">
    <citation type="journal article" date="2019" name="Int. J. Syst. Evol. Microbiol.">
        <title>The Global Catalogue of Microorganisms (GCM) 10K type strain sequencing project: providing services to taxonomists for standard genome sequencing and annotation.</title>
        <authorList>
            <consortium name="The Broad Institute Genomics Platform"/>
            <consortium name="The Broad Institute Genome Sequencing Center for Infectious Disease"/>
            <person name="Wu L."/>
            <person name="Ma J."/>
        </authorList>
    </citation>
    <scope>NUCLEOTIDE SEQUENCE [LARGE SCALE GENOMIC DNA]</scope>
    <source>
        <strain evidence="5">CGMCC 1.16305</strain>
    </source>
</reference>
<dbReference type="Gene3D" id="3.90.1150.10">
    <property type="entry name" value="Aspartate Aminotransferase, domain 1"/>
    <property type="match status" value="1"/>
</dbReference>